<dbReference type="SUPFAM" id="SSF53955">
    <property type="entry name" value="Lysozyme-like"/>
    <property type="match status" value="1"/>
</dbReference>
<sequence length="183" mass="19610">MSSSLKILAVLLPALAVACTGPPVNQNGLNLIKSFESFQPSVYDDGFGNPTIGYGHLCRDATCSEVTYPKPLSEADASRLLADDLVSYQDALTNALANPVTLNDNQYAALVSWTYNIGNGNMRKSDLVARMNKGENVAAVAHNELPQWNKANGQVVNGLTRRRNAELDLFDAPAIYGALPAPC</sequence>
<keyword evidence="6" id="KW-0326">Glycosidase</keyword>
<protein>
    <submittedName>
        <fullName evidence="8">Endolysinautolysin</fullName>
    </submittedName>
</protein>
<feature type="chain" id="PRO_5002442668" evidence="7">
    <location>
        <begin position="21"/>
        <end position="183"/>
    </location>
</feature>
<evidence type="ECO:0000313" key="8">
    <source>
        <dbReference type="EMBL" id="KJK60682.1"/>
    </source>
</evidence>
<dbReference type="GO" id="GO:0016998">
    <property type="term" value="P:cell wall macromolecule catabolic process"/>
    <property type="evidence" value="ECO:0007669"/>
    <property type="project" value="InterPro"/>
</dbReference>
<dbReference type="GO" id="GO:0042742">
    <property type="term" value="P:defense response to bacterium"/>
    <property type="evidence" value="ECO:0007669"/>
    <property type="project" value="UniProtKB-KW"/>
</dbReference>
<evidence type="ECO:0000256" key="3">
    <source>
        <dbReference type="ARBA" id="ARBA00022638"/>
    </source>
</evidence>
<accession>A0A0F0I222</accession>
<evidence type="ECO:0000256" key="5">
    <source>
        <dbReference type="ARBA" id="ARBA00023200"/>
    </source>
</evidence>
<proteinExistence type="inferred from homology"/>
<dbReference type="CDD" id="cd00737">
    <property type="entry name" value="lyz_endolysin_autolysin"/>
    <property type="match status" value="1"/>
</dbReference>
<organism evidence="8 9">
    <name type="scientific">Aspergillus parasiticus (strain ATCC 56775 / NRRL 5862 / SRRC 143 / SU-1)</name>
    <dbReference type="NCBI Taxonomy" id="1403190"/>
    <lineage>
        <taxon>Eukaryota</taxon>
        <taxon>Fungi</taxon>
        <taxon>Dikarya</taxon>
        <taxon>Ascomycota</taxon>
        <taxon>Pezizomycotina</taxon>
        <taxon>Eurotiomycetes</taxon>
        <taxon>Eurotiomycetidae</taxon>
        <taxon>Eurotiales</taxon>
        <taxon>Aspergillaceae</taxon>
        <taxon>Aspergillus</taxon>
        <taxon>Aspergillus subgen. Circumdati</taxon>
    </lineage>
</organism>
<dbReference type="InterPro" id="IPR051018">
    <property type="entry name" value="Bacteriophage_GH24"/>
</dbReference>
<keyword evidence="2" id="KW-0929">Antimicrobial</keyword>
<dbReference type="Gene3D" id="1.10.530.40">
    <property type="match status" value="1"/>
</dbReference>
<dbReference type="GO" id="GO:0009253">
    <property type="term" value="P:peptidoglycan catabolic process"/>
    <property type="evidence" value="ECO:0007669"/>
    <property type="project" value="InterPro"/>
</dbReference>
<reference evidence="8 9" key="1">
    <citation type="submission" date="2015-02" db="EMBL/GenBank/DDBJ databases">
        <title>Draft genome sequence of Aspergillus parasiticus SU-1.</title>
        <authorList>
            <person name="Yu J."/>
            <person name="Fedorova N."/>
            <person name="Yin Y."/>
            <person name="Losada L."/>
            <person name="Zafar N."/>
            <person name="Taujale R."/>
            <person name="Ehrlich K.C."/>
            <person name="Bhatnagar D."/>
            <person name="Cleveland T.E."/>
            <person name="Bennett J.W."/>
            <person name="Nierman W.C."/>
        </authorList>
    </citation>
    <scope>NUCLEOTIDE SEQUENCE [LARGE SCALE GENOMIC DNA]</scope>
    <source>
        <strain evidence="9">ATCC 56775 / NRRL 5862 / SRRC 143 / SU-1</strain>
    </source>
</reference>
<dbReference type="InterPro" id="IPR023346">
    <property type="entry name" value="Lysozyme-like_dom_sf"/>
</dbReference>
<dbReference type="OrthoDB" id="5358886at2759"/>
<evidence type="ECO:0000256" key="7">
    <source>
        <dbReference type="SAM" id="SignalP"/>
    </source>
</evidence>
<name>A0A0F0I222_ASPPU</name>
<comment type="caution">
    <text evidence="8">The sequence shown here is derived from an EMBL/GenBank/DDBJ whole genome shotgun (WGS) entry which is preliminary data.</text>
</comment>
<evidence type="ECO:0000313" key="9">
    <source>
        <dbReference type="Proteomes" id="UP000033540"/>
    </source>
</evidence>
<dbReference type="PANTHER" id="PTHR38107">
    <property type="match status" value="1"/>
</dbReference>
<dbReference type="HAMAP" id="MF_04110">
    <property type="entry name" value="ENDOLYSIN_T4"/>
    <property type="match status" value="1"/>
</dbReference>
<evidence type="ECO:0000256" key="2">
    <source>
        <dbReference type="ARBA" id="ARBA00022529"/>
    </source>
</evidence>
<dbReference type="InterPro" id="IPR023347">
    <property type="entry name" value="Lysozyme_dom_sf"/>
</dbReference>
<dbReference type="PANTHER" id="PTHR38107:SF3">
    <property type="entry name" value="LYSOZYME RRRD-RELATED"/>
    <property type="match status" value="1"/>
</dbReference>
<dbReference type="AlphaFoldDB" id="A0A0F0I222"/>
<dbReference type="GO" id="GO:0031640">
    <property type="term" value="P:killing of cells of another organism"/>
    <property type="evidence" value="ECO:0007669"/>
    <property type="project" value="UniProtKB-KW"/>
</dbReference>
<dbReference type="PROSITE" id="PS51257">
    <property type="entry name" value="PROKAR_LIPOPROTEIN"/>
    <property type="match status" value="1"/>
</dbReference>
<dbReference type="InterPro" id="IPR002196">
    <property type="entry name" value="Glyco_hydro_24"/>
</dbReference>
<keyword evidence="7" id="KW-0732">Signal</keyword>
<evidence type="ECO:0000256" key="4">
    <source>
        <dbReference type="ARBA" id="ARBA00022801"/>
    </source>
</evidence>
<dbReference type="EMBL" id="JZEE01000732">
    <property type="protein sequence ID" value="KJK60682.1"/>
    <property type="molecule type" value="Genomic_DNA"/>
</dbReference>
<evidence type="ECO:0000256" key="1">
    <source>
        <dbReference type="ARBA" id="ARBA00000632"/>
    </source>
</evidence>
<keyword evidence="3" id="KW-0081">Bacteriolytic enzyme</keyword>
<feature type="signal peptide" evidence="7">
    <location>
        <begin position="1"/>
        <end position="20"/>
    </location>
</feature>
<dbReference type="Proteomes" id="UP000033540">
    <property type="component" value="Unassembled WGS sequence"/>
</dbReference>
<keyword evidence="5" id="KW-1035">Host cytoplasm</keyword>
<keyword evidence="4" id="KW-0378">Hydrolase</keyword>
<dbReference type="InterPro" id="IPR033907">
    <property type="entry name" value="Endolysin_autolysin"/>
</dbReference>
<dbReference type="InterPro" id="IPR034690">
    <property type="entry name" value="Endolysin_T4_type"/>
</dbReference>
<gene>
    <name evidence="8" type="ORF">P875_00053073</name>
</gene>
<dbReference type="Pfam" id="PF00959">
    <property type="entry name" value="Phage_lysozyme"/>
    <property type="match status" value="1"/>
</dbReference>
<evidence type="ECO:0000256" key="6">
    <source>
        <dbReference type="ARBA" id="ARBA00023295"/>
    </source>
</evidence>
<dbReference type="GO" id="GO:0003796">
    <property type="term" value="F:lysozyme activity"/>
    <property type="evidence" value="ECO:0007669"/>
    <property type="project" value="UniProtKB-EC"/>
</dbReference>
<comment type="catalytic activity">
    <reaction evidence="1">
        <text>Hydrolysis of (1-&gt;4)-beta-linkages between N-acetylmuramic acid and N-acetyl-D-glucosamine residues in a peptidoglycan and between N-acetyl-D-glucosamine residues in chitodextrins.</text>
        <dbReference type="EC" id="3.2.1.17"/>
    </reaction>
</comment>